<feature type="compositionally biased region" description="Low complexity" evidence="1">
    <location>
        <begin position="7"/>
        <end position="24"/>
    </location>
</feature>
<sequence>MAPTDNQSVTTTTQSTAPPITISSRPWVSHGHNRFWVSKYGGVSKRPQKDTEDPLIKEWVVHQTGQYDPQVSTADWQVVDPPSVDITYKSVLLECKPTVQGSPKKTRTGQSSS</sequence>
<evidence type="ECO:0000256" key="1">
    <source>
        <dbReference type="SAM" id="MobiDB-lite"/>
    </source>
</evidence>
<gene>
    <name evidence="2" type="ORF">FOL47_001585</name>
</gene>
<comment type="caution">
    <text evidence="2">The sequence shown here is derived from an EMBL/GenBank/DDBJ whole genome shotgun (WGS) entry which is preliminary data.</text>
</comment>
<feature type="region of interest" description="Disordered" evidence="1">
    <location>
        <begin position="1"/>
        <end position="26"/>
    </location>
</feature>
<evidence type="ECO:0000313" key="3">
    <source>
        <dbReference type="Proteomes" id="UP000591131"/>
    </source>
</evidence>
<keyword evidence="3" id="KW-1185">Reference proteome</keyword>
<protein>
    <submittedName>
        <fullName evidence="2">Uncharacterized protein</fullName>
    </submittedName>
</protein>
<proteinExistence type="predicted"/>
<reference evidence="2 3" key="1">
    <citation type="submission" date="2020-04" db="EMBL/GenBank/DDBJ databases">
        <title>Perkinsus chesapeaki whole genome sequence.</title>
        <authorList>
            <person name="Bogema D.R."/>
        </authorList>
    </citation>
    <scope>NUCLEOTIDE SEQUENCE [LARGE SCALE GENOMIC DNA]</scope>
    <source>
        <strain evidence="2">ATCC PRA-425</strain>
    </source>
</reference>
<evidence type="ECO:0000313" key="2">
    <source>
        <dbReference type="EMBL" id="KAF4671241.1"/>
    </source>
</evidence>
<organism evidence="2 3">
    <name type="scientific">Perkinsus chesapeaki</name>
    <name type="common">Clam parasite</name>
    <name type="synonym">Perkinsus andrewsi</name>
    <dbReference type="NCBI Taxonomy" id="330153"/>
    <lineage>
        <taxon>Eukaryota</taxon>
        <taxon>Sar</taxon>
        <taxon>Alveolata</taxon>
        <taxon>Perkinsozoa</taxon>
        <taxon>Perkinsea</taxon>
        <taxon>Perkinsida</taxon>
        <taxon>Perkinsidae</taxon>
        <taxon>Perkinsus</taxon>
    </lineage>
</organism>
<accession>A0A7J6MJU1</accession>
<dbReference type="EMBL" id="JAAPAO010000139">
    <property type="protein sequence ID" value="KAF4671241.1"/>
    <property type="molecule type" value="Genomic_DNA"/>
</dbReference>
<name>A0A7J6MJU1_PERCH</name>
<dbReference type="Proteomes" id="UP000591131">
    <property type="component" value="Unassembled WGS sequence"/>
</dbReference>
<dbReference type="AlphaFoldDB" id="A0A7J6MJU1"/>